<keyword evidence="2" id="KW-1185">Reference proteome</keyword>
<protein>
    <submittedName>
        <fullName evidence="1">YfhO family protein</fullName>
    </submittedName>
</protein>
<organism evidence="1 2">
    <name type="scientific">Halosquirtibacter laminarini</name>
    <dbReference type="NCBI Taxonomy" id="3374600"/>
    <lineage>
        <taxon>Bacteria</taxon>
        <taxon>Pseudomonadati</taxon>
        <taxon>Bacteroidota</taxon>
        <taxon>Bacteroidia</taxon>
        <taxon>Marinilabiliales</taxon>
        <taxon>Prolixibacteraceae</taxon>
        <taxon>Halosquirtibacter</taxon>
    </lineage>
</organism>
<sequence>MKDIHWKKVGTIVGILAIFLVVTYTYFSPLLEGRALQQHDHDTYMGMSSEIRSYRETHHKEALWNNRMFGGMPSYLSGTRYPGNKLSVIDNLLRVGPVPGSSVFLTFVGFFFLMLVCGVSPWVSLIASLAFGFSSFYFIILGAGHNTKAIAISYMAPVLAGILLTFRGKKWLGSAILGVALGLELKAGHPQMTYYLFLMVVIYGLVELYYHLKEKKGVEYFKNIGALSIFAILAVLANSSNLASTYDYSPYSIRGKSTLVSDDKVQKEGLEHNYIFDYSYDVGEAFTAFIPRLKGGGMSEPLDKKSNLFQAIKQQQGAGTARQICRNVPLYWGSQPIVSGPFYFGAVLCFLALFGMFFVRGRLKWWLTITIFVAFLLSLGKHFSLLSDLMVNYFPMYNKFRDVKNIVIIQNLSMAILGAFAVWKVAKRDYKDQEISKALKYSVASLGGICILLILIPSITGNFVGSVDGQLKNAGWPSNWIAALQQDRASIVRADAFRSLLFVLAAATTIWAVWKKKINHKIALVIWAAVVLIDMWPQDKKYLNNSQFVSRRKVENPYAPSKADQYILKDKSLDYRVLNIAVSTFNDASTSFYHNSIGGYHGAKMRRYQDLIEHQITPEIQRIQKGFASIKSEADIHSLFKNMGVLNMLNMKYLIYNPKAMPLTNTAAYGNGWIVDQVDWIEDDNQEMKMLGVADLSHVAVANNDIRSTIGDISSKPREQAEMVTLTQYDPNEMKYEVTCNHNRLVLFSEIYYPKGWKAYVENKEVDIYRVNYLLRGLKLEAGTHHVTFRFEPKSYRIGENISGVISILLLLLLIVIGWKEYKKERK</sequence>
<proteinExistence type="predicted"/>
<dbReference type="EMBL" id="CP081303">
    <property type="protein sequence ID" value="QZE13781.1"/>
    <property type="molecule type" value="Genomic_DNA"/>
</dbReference>
<evidence type="ECO:0000313" key="1">
    <source>
        <dbReference type="EMBL" id="QZE13781.1"/>
    </source>
</evidence>
<name>A0AC61NDY4_9BACT</name>
<dbReference type="Proteomes" id="UP000826212">
    <property type="component" value="Chromosome"/>
</dbReference>
<reference evidence="1" key="1">
    <citation type="submission" date="2021-08" db="EMBL/GenBank/DDBJ databases">
        <title>Novel anaerobic bacterium isolated from sea squirt in East Sea, Republic of Korea.</title>
        <authorList>
            <person name="Nguyen T.H."/>
            <person name="Li Z."/>
            <person name="Lee Y.-J."/>
            <person name="Ko J."/>
            <person name="Kim S.-G."/>
        </authorList>
    </citation>
    <scope>NUCLEOTIDE SEQUENCE</scope>
    <source>
        <strain evidence="1">KCTC 25031</strain>
    </source>
</reference>
<accession>A0AC61NDY4</accession>
<evidence type="ECO:0000313" key="2">
    <source>
        <dbReference type="Proteomes" id="UP000826212"/>
    </source>
</evidence>
<gene>
    <name evidence="1" type="ORF">K4L44_14630</name>
</gene>